<dbReference type="AlphaFoldDB" id="I4AQK7"/>
<sequence>MLNLIWLILKRIDWKKIIVGVILRRILKGIFK</sequence>
<proteinExistence type="predicted"/>
<organism evidence="1 2">
    <name type="scientific">Bernardetia litoralis (strain ATCC 23117 / DSM 6794 / NBRC 15988 / NCIMB 1366 / Fx l1 / Sio-4)</name>
    <name type="common">Flexibacter litoralis</name>
    <dbReference type="NCBI Taxonomy" id="880071"/>
    <lineage>
        <taxon>Bacteria</taxon>
        <taxon>Pseudomonadati</taxon>
        <taxon>Bacteroidota</taxon>
        <taxon>Cytophagia</taxon>
        <taxon>Cytophagales</taxon>
        <taxon>Bernardetiaceae</taxon>
        <taxon>Bernardetia</taxon>
    </lineage>
</organism>
<dbReference type="KEGG" id="fli:Fleli_3939"/>
<evidence type="ECO:0000313" key="2">
    <source>
        <dbReference type="Proteomes" id="UP000006054"/>
    </source>
</evidence>
<keyword evidence="2" id="KW-1185">Reference proteome</keyword>
<dbReference type="EMBL" id="CP003345">
    <property type="protein sequence ID" value="AFM06242.1"/>
    <property type="molecule type" value="Genomic_DNA"/>
</dbReference>
<dbReference type="HOGENOM" id="CLU_3389565_0_0_10"/>
<dbReference type="Proteomes" id="UP000006054">
    <property type="component" value="Chromosome"/>
</dbReference>
<protein>
    <submittedName>
        <fullName evidence="1">Uncharacterized protein</fullName>
    </submittedName>
</protein>
<accession>I4AQK7</accession>
<name>I4AQK7_BERLS</name>
<evidence type="ECO:0000313" key="1">
    <source>
        <dbReference type="EMBL" id="AFM06242.1"/>
    </source>
</evidence>
<gene>
    <name evidence="1" type="ordered locus">Fleli_3939</name>
</gene>
<reference evidence="2" key="1">
    <citation type="submission" date="2012-06" db="EMBL/GenBank/DDBJ databases">
        <title>The complete genome of Flexibacter litoralis DSM 6794.</title>
        <authorList>
            <person name="Lucas S."/>
            <person name="Copeland A."/>
            <person name="Lapidus A."/>
            <person name="Glavina del Rio T."/>
            <person name="Dalin E."/>
            <person name="Tice H."/>
            <person name="Bruce D."/>
            <person name="Goodwin L."/>
            <person name="Pitluck S."/>
            <person name="Peters L."/>
            <person name="Ovchinnikova G."/>
            <person name="Lu M."/>
            <person name="Kyrpides N."/>
            <person name="Mavromatis K."/>
            <person name="Ivanova N."/>
            <person name="Brettin T."/>
            <person name="Detter J.C."/>
            <person name="Han C."/>
            <person name="Larimer F."/>
            <person name="Land M."/>
            <person name="Hauser L."/>
            <person name="Markowitz V."/>
            <person name="Cheng J.-F."/>
            <person name="Hugenholtz P."/>
            <person name="Woyke T."/>
            <person name="Wu D."/>
            <person name="Spring S."/>
            <person name="Lang E."/>
            <person name="Kopitz M."/>
            <person name="Brambilla E."/>
            <person name="Klenk H.-P."/>
            <person name="Eisen J.A."/>
        </authorList>
    </citation>
    <scope>NUCLEOTIDE SEQUENCE [LARGE SCALE GENOMIC DNA]</scope>
    <source>
        <strain evidence="2">ATCC 23117 / DSM 6794 / NBRC 15988 / NCIMB 1366 / Sio-4</strain>
    </source>
</reference>
<dbReference type="STRING" id="880071.Fleli_3939"/>